<evidence type="ECO:0000256" key="4">
    <source>
        <dbReference type="ARBA" id="ARBA00051722"/>
    </source>
</evidence>
<reference evidence="5 6" key="1">
    <citation type="submission" date="2018-11" db="EMBL/GenBank/DDBJ databases">
        <title>Flavobacterium sp. nov., YIM 102600 draft genome.</title>
        <authorList>
            <person name="Li G."/>
            <person name="Jiang Y."/>
        </authorList>
    </citation>
    <scope>NUCLEOTIDE SEQUENCE [LARGE SCALE GENOMIC DNA]</scope>
    <source>
        <strain evidence="5 6">YIM 102600</strain>
    </source>
</reference>
<dbReference type="Pfam" id="PF19567">
    <property type="entry name" value="CpsB_CapC"/>
    <property type="match status" value="1"/>
</dbReference>
<dbReference type="PIRSF" id="PIRSF016557">
    <property type="entry name" value="Caps_synth_CpsB"/>
    <property type="match status" value="1"/>
</dbReference>
<dbReference type="AlphaFoldDB" id="A0A3P3VZY2"/>
<dbReference type="SUPFAM" id="SSF89550">
    <property type="entry name" value="PHP domain-like"/>
    <property type="match status" value="1"/>
</dbReference>
<dbReference type="EMBL" id="RQVR01000029">
    <property type="protein sequence ID" value="RRJ88064.1"/>
    <property type="molecule type" value="Genomic_DNA"/>
</dbReference>
<evidence type="ECO:0000256" key="2">
    <source>
        <dbReference type="ARBA" id="ARBA00013064"/>
    </source>
</evidence>
<dbReference type="Gene3D" id="3.20.20.140">
    <property type="entry name" value="Metal-dependent hydrolases"/>
    <property type="match status" value="1"/>
</dbReference>
<keyword evidence="6" id="KW-1185">Reference proteome</keyword>
<organism evidence="5 6">
    <name type="scientific">Flavobacterium macacae</name>
    <dbReference type="NCBI Taxonomy" id="2488993"/>
    <lineage>
        <taxon>Bacteria</taxon>
        <taxon>Pseudomonadati</taxon>
        <taxon>Bacteroidota</taxon>
        <taxon>Flavobacteriia</taxon>
        <taxon>Flavobacteriales</taxon>
        <taxon>Flavobacteriaceae</taxon>
        <taxon>Flavobacterium</taxon>
    </lineage>
</organism>
<dbReference type="EC" id="3.1.3.48" evidence="2"/>
<sequence>MFFFSKSKPVLKELIEDYVDIHSHLLPGIDDGSKDLNMTIELIQSLKKIGFSQFTATPHIIKNIWDNDKSQIEALLKTTSADLMDRGITDPFRAAAEYMMDDSFSKLLKSEPLLTIKDNYILVEMSYINPPMQLYDILFEIRVAGYQPILAHPERYLFYHSNFGEYKKLKKAGCLLQLNLLSAVGYYGSNVANAAQQLLEKGMVDLTGSDVHHQNHIKSFEKKTVVKATDALKEAINNNNEFRF</sequence>
<accession>A0A3P3VZY2</accession>
<comment type="caution">
    <text evidence="5">The sequence shown here is derived from an EMBL/GenBank/DDBJ whole genome shotgun (WGS) entry which is preliminary data.</text>
</comment>
<dbReference type="PANTHER" id="PTHR39181:SF1">
    <property type="entry name" value="TYROSINE-PROTEIN PHOSPHATASE YWQE"/>
    <property type="match status" value="1"/>
</dbReference>
<evidence type="ECO:0000313" key="6">
    <source>
        <dbReference type="Proteomes" id="UP000271937"/>
    </source>
</evidence>
<proteinExistence type="inferred from homology"/>
<comment type="similarity">
    <text evidence="1">Belongs to the metallo-dependent hydrolases superfamily. CpsB/CapC family.</text>
</comment>
<evidence type="ECO:0000313" key="5">
    <source>
        <dbReference type="EMBL" id="RRJ88064.1"/>
    </source>
</evidence>
<evidence type="ECO:0000256" key="3">
    <source>
        <dbReference type="ARBA" id="ARBA00022801"/>
    </source>
</evidence>
<dbReference type="Proteomes" id="UP000271937">
    <property type="component" value="Unassembled WGS sequence"/>
</dbReference>
<dbReference type="GO" id="GO:0004725">
    <property type="term" value="F:protein tyrosine phosphatase activity"/>
    <property type="evidence" value="ECO:0007669"/>
    <property type="project" value="UniProtKB-EC"/>
</dbReference>
<dbReference type="InterPro" id="IPR016667">
    <property type="entry name" value="Caps_polysacc_synth_CpsB/CapC"/>
</dbReference>
<protein>
    <recommendedName>
        <fullName evidence="2">protein-tyrosine-phosphatase</fullName>
        <ecNumber evidence="2">3.1.3.48</ecNumber>
    </recommendedName>
</protein>
<gene>
    <name evidence="5" type="ORF">EG849_14985</name>
</gene>
<dbReference type="GO" id="GO:0030145">
    <property type="term" value="F:manganese ion binding"/>
    <property type="evidence" value="ECO:0007669"/>
    <property type="project" value="InterPro"/>
</dbReference>
<dbReference type="PANTHER" id="PTHR39181">
    <property type="entry name" value="TYROSINE-PROTEIN PHOSPHATASE YWQE"/>
    <property type="match status" value="1"/>
</dbReference>
<evidence type="ECO:0000256" key="1">
    <source>
        <dbReference type="ARBA" id="ARBA00005750"/>
    </source>
</evidence>
<dbReference type="RefSeq" id="WP_125014178.1">
    <property type="nucleotide sequence ID" value="NZ_RQVR01000029.1"/>
</dbReference>
<dbReference type="OrthoDB" id="9788539at2"/>
<keyword evidence="3" id="KW-0378">Hydrolase</keyword>
<name>A0A3P3VZY2_9FLAO</name>
<dbReference type="InterPro" id="IPR016195">
    <property type="entry name" value="Pol/histidinol_Pase-like"/>
</dbReference>
<comment type="catalytic activity">
    <reaction evidence="4">
        <text>O-phospho-L-tyrosyl-[protein] + H2O = L-tyrosyl-[protein] + phosphate</text>
        <dbReference type="Rhea" id="RHEA:10684"/>
        <dbReference type="Rhea" id="RHEA-COMP:10136"/>
        <dbReference type="Rhea" id="RHEA-COMP:20101"/>
        <dbReference type="ChEBI" id="CHEBI:15377"/>
        <dbReference type="ChEBI" id="CHEBI:43474"/>
        <dbReference type="ChEBI" id="CHEBI:46858"/>
        <dbReference type="ChEBI" id="CHEBI:61978"/>
        <dbReference type="EC" id="3.1.3.48"/>
    </reaction>
</comment>